<evidence type="ECO:0000313" key="6">
    <source>
        <dbReference type="EMBL" id="GAA1092730.1"/>
    </source>
</evidence>
<dbReference type="InterPro" id="IPR017871">
    <property type="entry name" value="ABC_transporter-like_CS"/>
</dbReference>
<dbReference type="Proteomes" id="UP001499987">
    <property type="component" value="Unassembled WGS sequence"/>
</dbReference>
<dbReference type="InterPro" id="IPR003593">
    <property type="entry name" value="AAA+_ATPase"/>
</dbReference>
<feature type="region of interest" description="Disordered" evidence="4">
    <location>
        <begin position="265"/>
        <end position="305"/>
    </location>
</feature>
<accession>A0ABP4E521</accession>
<dbReference type="Gene3D" id="3.40.50.300">
    <property type="entry name" value="P-loop containing nucleotide triphosphate hydrolases"/>
    <property type="match status" value="1"/>
</dbReference>
<evidence type="ECO:0000259" key="5">
    <source>
        <dbReference type="PROSITE" id="PS50893"/>
    </source>
</evidence>
<keyword evidence="7" id="KW-1185">Reference proteome</keyword>
<dbReference type="Pfam" id="PF00005">
    <property type="entry name" value="ABC_tran"/>
    <property type="match status" value="1"/>
</dbReference>
<dbReference type="PROSITE" id="PS00211">
    <property type="entry name" value="ABC_TRANSPORTER_1"/>
    <property type="match status" value="1"/>
</dbReference>
<evidence type="ECO:0000256" key="3">
    <source>
        <dbReference type="ARBA" id="ARBA00022840"/>
    </source>
</evidence>
<evidence type="ECO:0000256" key="4">
    <source>
        <dbReference type="SAM" id="MobiDB-lite"/>
    </source>
</evidence>
<dbReference type="InterPro" id="IPR017911">
    <property type="entry name" value="MacB-like_ATP-bd"/>
</dbReference>
<evidence type="ECO:0000256" key="2">
    <source>
        <dbReference type="ARBA" id="ARBA00022741"/>
    </source>
</evidence>
<proteinExistence type="predicted"/>
<gene>
    <name evidence="6" type="ORF">GCM10009663_40580</name>
</gene>
<dbReference type="CDD" id="cd03255">
    <property type="entry name" value="ABC_MJ0796_LolCDE_FtsE"/>
    <property type="match status" value="1"/>
</dbReference>
<sequence length="305" mass="31520">MTVVQLHPAAAVADAVKVYGIGATQVRALDHVTVEFPARRFTAIMGPSGSGKSTLMHCAAGLDTLTAGSAHIGGTELGTLNDRRLTELRRERIGFVFQAFNLVPTLTVRENITLPLDLAGKAPDAAWVDALVDVVGLGDRLHHRPAELSGGQQQRVAVARALAGRPQVVFADEPTGNLDSRSGAEVLGLLRQAVDTMGQAVVMVTHDPTAAGYADRALFLADGRLVDSMDAPTADLVLDRMKAFDTPAGSTRATALTAAVSAAHTAADPATTEPTAAAPTAATPTISAPTTVPTAATGPRGSDRR</sequence>
<dbReference type="EMBL" id="BAAALD010000038">
    <property type="protein sequence ID" value="GAA1092730.1"/>
    <property type="molecule type" value="Genomic_DNA"/>
</dbReference>
<dbReference type="PANTHER" id="PTHR24220">
    <property type="entry name" value="IMPORT ATP-BINDING PROTEIN"/>
    <property type="match status" value="1"/>
</dbReference>
<protein>
    <submittedName>
        <fullName evidence="6">ABC transporter ATP-binding protein</fullName>
    </submittedName>
</protein>
<comment type="caution">
    <text evidence="6">The sequence shown here is derived from an EMBL/GenBank/DDBJ whole genome shotgun (WGS) entry which is preliminary data.</text>
</comment>
<dbReference type="InterPro" id="IPR015854">
    <property type="entry name" value="ABC_transpr_LolD-like"/>
</dbReference>
<keyword evidence="3 6" id="KW-0067">ATP-binding</keyword>
<dbReference type="GO" id="GO:0005524">
    <property type="term" value="F:ATP binding"/>
    <property type="evidence" value="ECO:0007669"/>
    <property type="project" value="UniProtKB-KW"/>
</dbReference>
<reference evidence="7" key="1">
    <citation type="journal article" date="2019" name="Int. J. Syst. Evol. Microbiol.">
        <title>The Global Catalogue of Microorganisms (GCM) 10K type strain sequencing project: providing services to taxonomists for standard genome sequencing and annotation.</title>
        <authorList>
            <consortium name="The Broad Institute Genomics Platform"/>
            <consortium name="The Broad Institute Genome Sequencing Center for Infectious Disease"/>
            <person name="Wu L."/>
            <person name="Ma J."/>
        </authorList>
    </citation>
    <scope>NUCLEOTIDE SEQUENCE [LARGE SCALE GENOMIC DNA]</scope>
    <source>
        <strain evidence="7">JCM 13002</strain>
    </source>
</reference>
<keyword evidence="1" id="KW-0813">Transport</keyword>
<name>A0ABP4E521_9ACTN</name>
<dbReference type="InterPro" id="IPR003439">
    <property type="entry name" value="ABC_transporter-like_ATP-bd"/>
</dbReference>
<feature type="domain" description="ABC transporter" evidence="5">
    <location>
        <begin position="10"/>
        <end position="247"/>
    </location>
</feature>
<dbReference type="SMART" id="SM00382">
    <property type="entry name" value="AAA"/>
    <property type="match status" value="1"/>
</dbReference>
<dbReference type="SUPFAM" id="SSF52540">
    <property type="entry name" value="P-loop containing nucleoside triphosphate hydrolases"/>
    <property type="match status" value="1"/>
</dbReference>
<evidence type="ECO:0000256" key="1">
    <source>
        <dbReference type="ARBA" id="ARBA00022448"/>
    </source>
</evidence>
<feature type="compositionally biased region" description="Low complexity" evidence="4">
    <location>
        <begin position="265"/>
        <end position="297"/>
    </location>
</feature>
<dbReference type="PANTHER" id="PTHR24220:SF685">
    <property type="entry name" value="ABC TRANSPORTER RELATED"/>
    <property type="match status" value="1"/>
</dbReference>
<organism evidence="6 7">
    <name type="scientific">Kitasatospora arboriphila</name>
    <dbReference type="NCBI Taxonomy" id="258052"/>
    <lineage>
        <taxon>Bacteria</taxon>
        <taxon>Bacillati</taxon>
        <taxon>Actinomycetota</taxon>
        <taxon>Actinomycetes</taxon>
        <taxon>Kitasatosporales</taxon>
        <taxon>Streptomycetaceae</taxon>
        <taxon>Kitasatospora</taxon>
    </lineage>
</organism>
<keyword evidence="2" id="KW-0547">Nucleotide-binding</keyword>
<dbReference type="PROSITE" id="PS50893">
    <property type="entry name" value="ABC_TRANSPORTER_2"/>
    <property type="match status" value="1"/>
</dbReference>
<evidence type="ECO:0000313" key="7">
    <source>
        <dbReference type="Proteomes" id="UP001499987"/>
    </source>
</evidence>
<dbReference type="InterPro" id="IPR027417">
    <property type="entry name" value="P-loop_NTPase"/>
</dbReference>